<comment type="caution">
    <text evidence="8">The sequence shown here is derived from an EMBL/GenBank/DDBJ whole genome shotgun (WGS) entry which is preliminary data.</text>
</comment>
<gene>
    <name evidence="8" type="ORF">IW245_006549</name>
</gene>
<dbReference type="PANTHER" id="PTHR38459:SF1">
    <property type="entry name" value="PROPHAGE BACTOPRENOL-LINKED GLUCOSE TRANSLOCASE HOMOLOG"/>
    <property type="match status" value="1"/>
</dbReference>
<feature type="transmembrane region" description="Helical" evidence="6">
    <location>
        <begin position="31"/>
        <end position="51"/>
    </location>
</feature>
<dbReference type="AlphaFoldDB" id="A0A8J7KJF8"/>
<proteinExistence type="inferred from homology"/>
<name>A0A8J7KJF8_9ACTN</name>
<dbReference type="PANTHER" id="PTHR38459">
    <property type="entry name" value="PROPHAGE BACTOPRENOL-LINKED GLUCOSE TRANSLOCASE HOMOLOG"/>
    <property type="match status" value="1"/>
</dbReference>
<evidence type="ECO:0000256" key="5">
    <source>
        <dbReference type="ARBA" id="ARBA00023136"/>
    </source>
</evidence>
<dbReference type="EMBL" id="JADOUF010000001">
    <property type="protein sequence ID" value="MBG6140355.1"/>
    <property type="molecule type" value="Genomic_DNA"/>
</dbReference>
<feature type="transmembrane region" description="Helical" evidence="6">
    <location>
        <begin position="92"/>
        <end position="113"/>
    </location>
</feature>
<reference evidence="8" key="1">
    <citation type="submission" date="2020-11" db="EMBL/GenBank/DDBJ databases">
        <title>Sequencing the genomes of 1000 actinobacteria strains.</title>
        <authorList>
            <person name="Klenk H.-P."/>
        </authorList>
    </citation>
    <scope>NUCLEOTIDE SEQUENCE</scope>
    <source>
        <strain evidence="8">DSM 45356</strain>
    </source>
</reference>
<evidence type="ECO:0000313" key="8">
    <source>
        <dbReference type="EMBL" id="MBG6140355.1"/>
    </source>
</evidence>
<evidence type="ECO:0000256" key="2">
    <source>
        <dbReference type="ARBA" id="ARBA00009399"/>
    </source>
</evidence>
<keyword evidence="3 6" id="KW-0812">Transmembrane</keyword>
<dbReference type="InterPro" id="IPR007267">
    <property type="entry name" value="GtrA_DPMS_TM"/>
</dbReference>
<comment type="subcellular location">
    <subcellularLocation>
        <location evidence="1">Membrane</location>
        <topology evidence="1">Multi-pass membrane protein</topology>
    </subcellularLocation>
</comment>
<sequence>MSTELASTPPRNFVSRLWDRFAGLVRELGKFGVVGGLTYLVDSGVYLFLLGLHWNTYVAKIVAVAIAATLAFAGNRFWTWRDRPKSGLHREYLLYFLFNAIGLGIALGCLWLSHSALGSAWPGVFHTTTADFIAGNVFGLVLGTLFRFYSYRRWVFAPAAEADRAA</sequence>
<dbReference type="Proteomes" id="UP000622552">
    <property type="component" value="Unassembled WGS sequence"/>
</dbReference>
<dbReference type="InterPro" id="IPR051401">
    <property type="entry name" value="GtrA_CellWall_Glycosyl"/>
</dbReference>
<dbReference type="GO" id="GO:0005886">
    <property type="term" value="C:plasma membrane"/>
    <property type="evidence" value="ECO:0007669"/>
    <property type="project" value="TreeGrafter"/>
</dbReference>
<protein>
    <submittedName>
        <fullName evidence="8">Putative flippase GtrA</fullName>
    </submittedName>
</protein>
<organism evidence="8 9">
    <name type="scientific">Longispora fulva</name>
    <dbReference type="NCBI Taxonomy" id="619741"/>
    <lineage>
        <taxon>Bacteria</taxon>
        <taxon>Bacillati</taxon>
        <taxon>Actinomycetota</taxon>
        <taxon>Actinomycetes</taxon>
        <taxon>Micromonosporales</taxon>
        <taxon>Micromonosporaceae</taxon>
        <taxon>Longispora</taxon>
    </lineage>
</organism>
<evidence type="ECO:0000256" key="6">
    <source>
        <dbReference type="SAM" id="Phobius"/>
    </source>
</evidence>
<feature type="domain" description="GtrA/DPMS transmembrane" evidence="7">
    <location>
        <begin position="30"/>
        <end position="156"/>
    </location>
</feature>
<keyword evidence="5 6" id="KW-0472">Membrane</keyword>
<evidence type="ECO:0000256" key="1">
    <source>
        <dbReference type="ARBA" id="ARBA00004141"/>
    </source>
</evidence>
<evidence type="ECO:0000256" key="3">
    <source>
        <dbReference type="ARBA" id="ARBA00022692"/>
    </source>
</evidence>
<keyword evidence="4 6" id="KW-1133">Transmembrane helix</keyword>
<evidence type="ECO:0000313" key="9">
    <source>
        <dbReference type="Proteomes" id="UP000622552"/>
    </source>
</evidence>
<evidence type="ECO:0000256" key="4">
    <source>
        <dbReference type="ARBA" id="ARBA00022989"/>
    </source>
</evidence>
<keyword evidence="9" id="KW-1185">Reference proteome</keyword>
<evidence type="ECO:0000259" key="7">
    <source>
        <dbReference type="Pfam" id="PF04138"/>
    </source>
</evidence>
<feature type="transmembrane region" description="Helical" evidence="6">
    <location>
        <begin position="57"/>
        <end position="80"/>
    </location>
</feature>
<dbReference type="RefSeq" id="WP_197006906.1">
    <property type="nucleotide sequence ID" value="NZ_BONS01000006.1"/>
</dbReference>
<accession>A0A8J7KJF8</accession>
<dbReference type="GO" id="GO:0000271">
    <property type="term" value="P:polysaccharide biosynthetic process"/>
    <property type="evidence" value="ECO:0007669"/>
    <property type="project" value="InterPro"/>
</dbReference>
<dbReference type="Pfam" id="PF04138">
    <property type="entry name" value="GtrA_DPMS_TM"/>
    <property type="match status" value="1"/>
</dbReference>
<comment type="similarity">
    <text evidence="2">Belongs to the GtrA family.</text>
</comment>
<feature type="transmembrane region" description="Helical" evidence="6">
    <location>
        <begin position="133"/>
        <end position="149"/>
    </location>
</feature>